<dbReference type="Proteomes" id="UP000327013">
    <property type="component" value="Chromosome 1"/>
</dbReference>
<dbReference type="EMBL" id="CM017321">
    <property type="protein sequence ID" value="KAE7998243.1"/>
    <property type="molecule type" value="Genomic_DNA"/>
</dbReference>
<evidence type="ECO:0000313" key="5">
    <source>
        <dbReference type="EMBL" id="KAE7998243.1"/>
    </source>
</evidence>
<evidence type="ECO:0000259" key="4">
    <source>
        <dbReference type="Pfam" id="PF01494"/>
    </source>
</evidence>
<dbReference type="InterPro" id="IPR044560">
    <property type="entry name" value="MOase"/>
</dbReference>
<dbReference type="PANTHER" id="PTHR45934">
    <property type="entry name" value="FAD/NAD(P)-BINDING OXIDOREDUCTASE FAMILY PROTEIN"/>
    <property type="match status" value="1"/>
</dbReference>
<feature type="domain" description="FAD-binding" evidence="4">
    <location>
        <begin position="7"/>
        <end position="93"/>
    </location>
</feature>
<dbReference type="Pfam" id="PF01494">
    <property type="entry name" value="FAD_binding_3"/>
    <property type="match status" value="1"/>
</dbReference>
<dbReference type="Gene3D" id="3.50.50.60">
    <property type="entry name" value="FAD/NAD(P)-binding domain"/>
    <property type="match status" value="2"/>
</dbReference>
<dbReference type="PANTHER" id="PTHR45934:SF1">
    <property type="entry name" value="OS04G0423100 PROTEIN"/>
    <property type="match status" value="1"/>
</dbReference>
<keyword evidence="2" id="KW-0503">Monooxygenase</keyword>
<protein>
    <recommendedName>
        <fullName evidence="4">FAD-binding domain-containing protein</fullName>
    </recommendedName>
</protein>
<accession>A0A5N6QJ39</accession>
<gene>
    <name evidence="5" type="ORF">FH972_002808</name>
</gene>
<evidence type="ECO:0000256" key="1">
    <source>
        <dbReference type="ARBA" id="ARBA00023002"/>
    </source>
</evidence>
<sequence>MKMQEDQDVVIVGPGIAGLATAVALKKVGIRALVLEKSQGLRATGATLSLYPNAWASLDAFGVSHKLKSFYSPCTRSGAVLRVVHRKALLEALAEELPMETIRFSSNLTSITNQAQEGSSPHVALIKMEDGTTINAKPMGGAWVGHVSPRPWVEPRLQTICDAMHPMTPDLGQNECVALEDALVLGQQLGGLITPKKSCACSGGQSLRKIC</sequence>
<evidence type="ECO:0000313" key="6">
    <source>
        <dbReference type="Proteomes" id="UP000327013"/>
    </source>
</evidence>
<comment type="similarity">
    <text evidence="3">Belongs to the 3-hydroxybenzoate 6-hydroxylase family.</text>
</comment>
<keyword evidence="1" id="KW-0560">Oxidoreductase</keyword>
<proteinExistence type="inferred from homology"/>
<dbReference type="SUPFAM" id="SSF51905">
    <property type="entry name" value="FAD/NAD(P)-binding domain"/>
    <property type="match status" value="1"/>
</dbReference>
<dbReference type="OrthoDB" id="1878542at2759"/>
<reference evidence="5 6" key="1">
    <citation type="submission" date="2019-06" db="EMBL/GenBank/DDBJ databases">
        <title>A chromosomal-level reference genome of Carpinus fangiana (Coryloideae, Betulaceae).</title>
        <authorList>
            <person name="Yang X."/>
            <person name="Wang Z."/>
            <person name="Zhang L."/>
            <person name="Hao G."/>
            <person name="Liu J."/>
            <person name="Yang Y."/>
        </authorList>
    </citation>
    <scope>NUCLEOTIDE SEQUENCE [LARGE SCALE GENOMIC DNA]</scope>
    <source>
        <strain evidence="5">Cfa_2016G</strain>
        <tissue evidence="5">Leaf</tissue>
    </source>
</reference>
<dbReference type="GO" id="GO:0004497">
    <property type="term" value="F:monooxygenase activity"/>
    <property type="evidence" value="ECO:0007669"/>
    <property type="project" value="UniProtKB-KW"/>
</dbReference>
<evidence type="ECO:0000256" key="3">
    <source>
        <dbReference type="ARBA" id="ARBA00024018"/>
    </source>
</evidence>
<dbReference type="InterPro" id="IPR036188">
    <property type="entry name" value="FAD/NAD-bd_sf"/>
</dbReference>
<dbReference type="InterPro" id="IPR002938">
    <property type="entry name" value="FAD-bd"/>
</dbReference>
<dbReference type="GO" id="GO:0071949">
    <property type="term" value="F:FAD binding"/>
    <property type="evidence" value="ECO:0007669"/>
    <property type="project" value="InterPro"/>
</dbReference>
<evidence type="ECO:0000256" key="2">
    <source>
        <dbReference type="ARBA" id="ARBA00023033"/>
    </source>
</evidence>
<organism evidence="5 6">
    <name type="scientific">Carpinus fangiana</name>
    <dbReference type="NCBI Taxonomy" id="176857"/>
    <lineage>
        <taxon>Eukaryota</taxon>
        <taxon>Viridiplantae</taxon>
        <taxon>Streptophyta</taxon>
        <taxon>Embryophyta</taxon>
        <taxon>Tracheophyta</taxon>
        <taxon>Spermatophyta</taxon>
        <taxon>Magnoliopsida</taxon>
        <taxon>eudicotyledons</taxon>
        <taxon>Gunneridae</taxon>
        <taxon>Pentapetalae</taxon>
        <taxon>rosids</taxon>
        <taxon>fabids</taxon>
        <taxon>Fagales</taxon>
        <taxon>Betulaceae</taxon>
        <taxon>Carpinus</taxon>
    </lineage>
</organism>
<name>A0A5N6QJ39_9ROSI</name>
<keyword evidence="6" id="KW-1185">Reference proteome</keyword>
<dbReference type="AlphaFoldDB" id="A0A5N6QJ39"/>